<dbReference type="EMBL" id="QFYQ01000001">
    <property type="protein sequence ID" value="RAK55675.1"/>
    <property type="molecule type" value="Genomic_DNA"/>
</dbReference>
<comment type="caution">
    <text evidence="1">The sequence shown here is derived from an EMBL/GenBank/DDBJ whole genome shotgun (WGS) entry which is preliminary data.</text>
</comment>
<dbReference type="RefSeq" id="WP_111529423.1">
    <property type="nucleotide sequence ID" value="NZ_JBHRSG010000003.1"/>
</dbReference>
<gene>
    <name evidence="1" type="ORF">DJ017_14735</name>
</gene>
<dbReference type="Proteomes" id="UP000249254">
    <property type="component" value="Unassembled WGS sequence"/>
</dbReference>
<reference evidence="2" key="1">
    <citation type="submission" date="2018-05" db="EMBL/GenBank/DDBJ databases">
        <authorList>
            <person name="Li X."/>
        </authorList>
    </citation>
    <scope>NUCLEOTIDE SEQUENCE [LARGE SCALE GENOMIC DNA]</scope>
    <source>
        <strain evidence="2">LX32</strain>
    </source>
</reference>
<name>A0A328AMV7_9CAUL</name>
<proteinExistence type="predicted"/>
<dbReference type="AlphaFoldDB" id="A0A328AMV7"/>
<dbReference type="OrthoDB" id="7188596at2"/>
<evidence type="ECO:0000313" key="2">
    <source>
        <dbReference type="Proteomes" id="UP000249254"/>
    </source>
</evidence>
<evidence type="ECO:0000313" key="1">
    <source>
        <dbReference type="EMBL" id="RAK55675.1"/>
    </source>
</evidence>
<protein>
    <submittedName>
        <fullName evidence="1">Uncharacterized protein</fullName>
    </submittedName>
</protein>
<keyword evidence="2" id="KW-1185">Reference proteome</keyword>
<organism evidence="1 2">
    <name type="scientific">Phenylobacterium soli</name>
    <dbReference type="NCBI Taxonomy" id="2170551"/>
    <lineage>
        <taxon>Bacteria</taxon>
        <taxon>Pseudomonadati</taxon>
        <taxon>Pseudomonadota</taxon>
        <taxon>Alphaproteobacteria</taxon>
        <taxon>Caulobacterales</taxon>
        <taxon>Caulobacteraceae</taxon>
        <taxon>Phenylobacterium</taxon>
    </lineage>
</organism>
<sequence length="95" mass="10801">MASYRPFRPAYRRPARALPQLERPALPAAVVDAVLRFHDEEQDQGAGRTLLRLSQRRLRDKEIRAALGELTARAANVSILWNEREGEIIRVLEAA</sequence>
<accession>A0A328AMV7</accession>